<dbReference type="Proteomes" id="UP000050761">
    <property type="component" value="Unassembled WGS sequence"/>
</dbReference>
<dbReference type="EMBL" id="UZAH01026256">
    <property type="protein sequence ID" value="VDO77855.1"/>
    <property type="molecule type" value="Genomic_DNA"/>
</dbReference>
<organism evidence="4 5">
    <name type="scientific">Heligmosomoides polygyrus</name>
    <name type="common">Parasitic roundworm</name>
    <dbReference type="NCBI Taxonomy" id="6339"/>
    <lineage>
        <taxon>Eukaryota</taxon>
        <taxon>Metazoa</taxon>
        <taxon>Ecdysozoa</taxon>
        <taxon>Nematoda</taxon>
        <taxon>Chromadorea</taxon>
        <taxon>Rhabditida</taxon>
        <taxon>Rhabditina</taxon>
        <taxon>Rhabditomorpha</taxon>
        <taxon>Strongyloidea</taxon>
        <taxon>Heligmosomidae</taxon>
        <taxon>Heligmosomoides</taxon>
    </lineage>
</organism>
<sequence length="119" mass="12856">MVVPSSVMDQGSASGSTQTSPSPIVTPEPTIPELPVEVEAPESPLIQRFGDFASLDHDTPDGTRSQSSSLSPSIEQVSLFPETQSARVHDNCSRCVALASWQSCVAVFERDQRVRTARR</sequence>
<proteinExistence type="predicted"/>
<dbReference type="InterPro" id="IPR009465">
    <property type="entry name" value="Spondin_N"/>
</dbReference>
<dbReference type="OrthoDB" id="5861228at2759"/>
<keyword evidence="4" id="KW-1185">Reference proteome</keyword>
<dbReference type="PROSITE" id="PS51020">
    <property type="entry name" value="SPONDIN"/>
    <property type="match status" value="1"/>
</dbReference>
<evidence type="ECO:0000259" key="2">
    <source>
        <dbReference type="PROSITE" id="PS51020"/>
    </source>
</evidence>
<accession>A0A183FMY5</accession>
<dbReference type="AlphaFoldDB" id="A0A183FMY5"/>
<evidence type="ECO:0000256" key="1">
    <source>
        <dbReference type="SAM" id="MobiDB-lite"/>
    </source>
</evidence>
<gene>
    <name evidence="3" type="ORF">HPBE_LOCUS8801</name>
</gene>
<evidence type="ECO:0000313" key="4">
    <source>
        <dbReference type="Proteomes" id="UP000050761"/>
    </source>
</evidence>
<name>A0A183FMY5_HELPZ</name>
<feature type="compositionally biased region" description="Polar residues" evidence="1">
    <location>
        <begin position="7"/>
        <end position="23"/>
    </location>
</feature>
<feature type="region of interest" description="Disordered" evidence="1">
    <location>
        <begin position="52"/>
        <end position="75"/>
    </location>
</feature>
<reference evidence="5" key="2">
    <citation type="submission" date="2019-09" db="UniProtKB">
        <authorList>
            <consortium name="WormBaseParasite"/>
        </authorList>
    </citation>
    <scope>IDENTIFICATION</scope>
</reference>
<evidence type="ECO:0000313" key="3">
    <source>
        <dbReference type="EMBL" id="VDO77855.1"/>
    </source>
</evidence>
<feature type="domain" description="Spondin" evidence="2">
    <location>
        <begin position="1"/>
        <end position="44"/>
    </location>
</feature>
<reference evidence="3 4" key="1">
    <citation type="submission" date="2018-11" db="EMBL/GenBank/DDBJ databases">
        <authorList>
            <consortium name="Pathogen Informatics"/>
        </authorList>
    </citation>
    <scope>NUCLEOTIDE SEQUENCE [LARGE SCALE GENOMIC DNA]</scope>
</reference>
<accession>A0A3P8BZ52</accession>
<evidence type="ECO:0000313" key="5">
    <source>
        <dbReference type="WBParaSite" id="HPBE_0000880001-mRNA-1"/>
    </source>
</evidence>
<feature type="region of interest" description="Disordered" evidence="1">
    <location>
        <begin position="1"/>
        <end position="29"/>
    </location>
</feature>
<dbReference type="WBParaSite" id="HPBE_0000880001-mRNA-1">
    <property type="protein sequence ID" value="HPBE_0000880001-mRNA-1"/>
    <property type="gene ID" value="HPBE_0000880001"/>
</dbReference>
<protein>
    <submittedName>
        <fullName evidence="5">Spondin domain-containing protein</fullName>
    </submittedName>
</protein>
<feature type="compositionally biased region" description="Low complexity" evidence="1">
    <location>
        <begin position="65"/>
        <end position="75"/>
    </location>
</feature>